<dbReference type="Proteomes" id="UP000067448">
    <property type="component" value="Unassembled WGS sequence"/>
</dbReference>
<dbReference type="EMBL" id="BCMM01000021">
    <property type="protein sequence ID" value="GAQ64032.1"/>
    <property type="molecule type" value="Genomic_DNA"/>
</dbReference>
<evidence type="ECO:0000313" key="2">
    <source>
        <dbReference type="Proteomes" id="UP000067448"/>
    </source>
</evidence>
<accession>A0A100JQY4</accession>
<organism evidence="1 2">
    <name type="scientific">Streptomyces scabiei</name>
    <dbReference type="NCBI Taxonomy" id="1930"/>
    <lineage>
        <taxon>Bacteria</taxon>
        <taxon>Bacillati</taxon>
        <taxon>Actinomycetota</taxon>
        <taxon>Actinomycetes</taxon>
        <taxon>Kitasatosporales</taxon>
        <taxon>Streptomycetaceae</taxon>
        <taxon>Streptomyces</taxon>
    </lineage>
</organism>
<reference evidence="2" key="1">
    <citation type="submission" date="2015-11" db="EMBL/GenBank/DDBJ databases">
        <authorList>
            <consortium name="Cross-ministerial Strategic Innovation Promotion Program (SIP) consortium"/>
            <person name="Tomihama T."/>
            <person name="Ikenaga M."/>
            <person name="Sakai M."/>
            <person name="Okubo T."/>
            <person name="Ikeda S."/>
        </authorList>
    </citation>
    <scope>NUCLEOTIDE SEQUENCE [LARGE SCALE GENOMIC DNA]</scope>
    <source>
        <strain evidence="2">S58</strain>
    </source>
</reference>
<dbReference type="RefSeq" id="WP_059081724.1">
    <property type="nucleotide sequence ID" value="NZ_BCMM01000021.1"/>
</dbReference>
<gene>
    <name evidence="1" type="ORF">SsS58_04421</name>
</gene>
<protein>
    <submittedName>
        <fullName evidence="1">Uncharacterized protein</fullName>
    </submittedName>
</protein>
<reference evidence="1 2" key="2">
    <citation type="journal article" date="2016" name="Genome Announc.">
        <title>Draft Genome Sequences of Streptomyces scabiei S58, Streptomyces turgidiscabies T45, and Streptomyces acidiscabies a10, the Pathogens of Potato Common Scab, Isolated in Japan.</title>
        <authorList>
            <person name="Tomihama T."/>
            <person name="Nishi Y."/>
            <person name="Sakai M."/>
            <person name="Ikenaga M."/>
            <person name="Okubo T."/>
            <person name="Ikeda S."/>
        </authorList>
    </citation>
    <scope>NUCLEOTIDE SEQUENCE [LARGE SCALE GENOMIC DNA]</scope>
    <source>
        <strain evidence="1 2">S58</strain>
    </source>
</reference>
<reference evidence="2" key="3">
    <citation type="submission" date="2016-02" db="EMBL/GenBank/DDBJ databases">
        <title>Draft genome of pathogenic Streptomyces sp. in Japan.</title>
        <authorList>
            <person name="Tomihama T."/>
            <person name="Ikenaga M."/>
            <person name="Sakai M."/>
            <person name="Okubo T."/>
            <person name="Ikeda S."/>
        </authorList>
    </citation>
    <scope>NUCLEOTIDE SEQUENCE [LARGE SCALE GENOMIC DNA]</scope>
    <source>
        <strain evidence="2">S58</strain>
    </source>
</reference>
<dbReference type="OrthoDB" id="3872852at2"/>
<dbReference type="AlphaFoldDB" id="A0A100JQY4"/>
<evidence type="ECO:0000313" key="1">
    <source>
        <dbReference type="EMBL" id="GAQ64032.1"/>
    </source>
</evidence>
<name>A0A100JQY4_STRSC</name>
<comment type="caution">
    <text evidence="1">The sequence shown here is derived from an EMBL/GenBank/DDBJ whole genome shotgun (WGS) entry which is preliminary data.</text>
</comment>
<proteinExistence type="predicted"/>
<sequence>MPTVGLSTRSVCTMQRAGQDWDAIRTQKTLGLAAMAILGSRCGAVVEEGAGIFFFTPRGTAAGWSVEHTEAVQEGSAVAIPPARRTQGPGPHWRMCPGEGRMLTDPSALRAALEDAFGPRVGEEPAG</sequence>